<dbReference type="GO" id="GO:0004197">
    <property type="term" value="F:cysteine-type endopeptidase activity"/>
    <property type="evidence" value="ECO:0007669"/>
    <property type="project" value="InterPro"/>
</dbReference>
<dbReference type="Proteomes" id="UP000198688">
    <property type="component" value="Chromosome I"/>
</dbReference>
<dbReference type="Gene3D" id="3.40.50.1460">
    <property type="match status" value="1"/>
</dbReference>
<feature type="domain" description="Peptidase C14 caspase" evidence="1">
    <location>
        <begin position="98"/>
        <end position="243"/>
    </location>
</feature>
<dbReference type="AlphaFoldDB" id="A0A1H1XPB5"/>
<organism evidence="2 3">
    <name type="scientific">Actinoplanes derwentensis</name>
    <dbReference type="NCBI Taxonomy" id="113562"/>
    <lineage>
        <taxon>Bacteria</taxon>
        <taxon>Bacillati</taxon>
        <taxon>Actinomycetota</taxon>
        <taxon>Actinomycetes</taxon>
        <taxon>Micromonosporales</taxon>
        <taxon>Micromonosporaceae</taxon>
        <taxon>Actinoplanes</taxon>
    </lineage>
</organism>
<dbReference type="EMBL" id="LT629758">
    <property type="protein sequence ID" value="SDT10901.1"/>
    <property type="molecule type" value="Genomic_DNA"/>
</dbReference>
<evidence type="ECO:0000313" key="3">
    <source>
        <dbReference type="Proteomes" id="UP000198688"/>
    </source>
</evidence>
<dbReference type="Pfam" id="PF00656">
    <property type="entry name" value="Peptidase_C14"/>
    <property type="match status" value="1"/>
</dbReference>
<evidence type="ECO:0000259" key="1">
    <source>
        <dbReference type="Pfam" id="PF00656"/>
    </source>
</evidence>
<gene>
    <name evidence="2" type="ORF">SAMN04489716_2532</name>
</gene>
<sequence>MTTVLDRAGSRPQIHAFVVGVDRYPYCGPTTRHAGRFGSAARQISDLTCAVPSAVTTANWLLDNLVGDDFRPLGSLELLVSAAGPILFPVDEGTTEVERATFGNVRRAFELWRKRCGSNPDNVALFFFFGHGCRIQADDVLLLEDVCDAEAGFFDNAVDFGATYRAMSACAAGIQCYFIDACRDVPDYLDDLELRPRSLMTPSLHQPPRDAPIIYSTSVGTEAYGVRDQPTPFAAAVLDTLGGLGARQDDDWVIDTRSLGAAIARVMEWNAWPKPLGQQPAFGGGYHGGVIRTFASAPRVPFRIECRPAEAMELADLTLDGTVEKLHRAPRPEAWQDHATADSYTVAATFGGGDFDDAVNRRMLVPPNHRYSVPVVRR</sequence>
<dbReference type="GO" id="GO:0006508">
    <property type="term" value="P:proteolysis"/>
    <property type="evidence" value="ECO:0007669"/>
    <property type="project" value="InterPro"/>
</dbReference>
<proteinExistence type="predicted"/>
<accession>A0A1H1XPB5</accession>
<dbReference type="SUPFAM" id="SSF52129">
    <property type="entry name" value="Caspase-like"/>
    <property type="match status" value="1"/>
</dbReference>
<reference evidence="2 3" key="1">
    <citation type="submission" date="2016-10" db="EMBL/GenBank/DDBJ databases">
        <authorList>
            <person name="de Groot N.N."/>
        </authorList>
    </citation>
    <scope>NUCLEOTIDE SEQUENCE [LARGE SCALE GENOMIC DNA]</scope>
    <source>
        <strain evidence="2 3">DSM 43941</strain>
    </source>
</reference>
<protein>
    <submittedName>
        <fullName evidence="2">Caspase domain-containing protein</fullName>
    </submittedName>
</protein>
<name>A0A1H1XPB5_9ACTN</name>
<evidence type="ECO:0000313" key="2">
    <source>
        <dbReference type="EMBL" id="SDT10901.1"/>
    </source>
</evidence>
<dbReference type="InterPro" id="IPR011600">
    <property type="entry name" value="Pept_C14_caspase"/>
</dbReference>
<keyword evidence="3" id="KW-1185">Reference proteome</keyword>
<dbReference type="STRING" id="113562.SAMN04489716_2532"/>
<dbReference type="InterPro" id="IPR029030">
    <property type="entry name" value="Caspase-like_dom_sf"/>
</dbReference>